<evidence type="ECO:0000313" key="2">
    <source>
        <dbReference type="Proteomes" id="UP000257139"/>
    </source>
</evidence>
<sequence>MRAFQLTLQALQIFGLNSNFAQFFLHFGQFILESLTLLSERLIFDHK</sequence>
<name>A0A7Z7NLZ0_9BURK</name>
<organism evidence="1 2">
    <name type="scientific">Cupriavidus taiwanensis</name>
    <dbReference type="NCBI Taxonomy" id="164546"/>
    <lineage>
        <taxon>Bacteria</taxon>
        <taxon>Pseudomonadati</taxon>
        <taxon>Pseudomonadota</taxon>
        <taxon>Betaproteobacteria</taxon>
        <taxon>Burkholderiales</taxon>
        <taxon>Burkholderiaceae</taxon>
        <taxon>Cupriavidus</taxon>
    </lineage>
</organism>
<proteinExistence type="predicted"/>
<gene>
    <name evidence="1" type="ORF">CBM2594_A80202</name>
</gene>
<dbReference type="AlphaFoldDB" id="A0A7Z7NLZ0"/>
<dbReference type="Proteomes" id="UP000257139">
    <property type="component" value="Chromosome CBM2594_a"/>
</dbReference>
<reference evidence="1 2" key="1">
    <citation type="submission" date="2018-01" db="EMBL/GenBank/DDBJ databases">
        <authorList>
            <person name="Clerissi C."/>
        </authorList>
    </citation>
    <scope>NUCLEOTIDE SEQUENCE [LARGE SCALE GENOMIC DNA]</scope>
    <source>
        <strain evidence="1">Cupriavidus taiwanensis STM 6021</strain>
    </source>
</reference>
<accession>A0A7Z7NLZ0</accession>
<protein>
    <submittedName>
        <fullName evidence="1">Uncharacterized protein</fullName>
    </submittedName>
</protein>
<dbReference type="EMBL" id="OGUU01000012">
    <property type="protein sequence ID" value="SPC18763.1"/>
    <property type="molecule type" value="Genomic_DNA"/>
</dbReference>
<evidence type="ECO:0000313" key="1">
    <source>
        <dbReference type="EMBL" id="SPC18763.1"/>
    </source>
</evidence>
<comment type="caution">
    <text evidence="1">The sequence shown here is derived from an EMBL/GenBank/DDBJ whole genome shotgun (WGS) entry which is preliminary data.</text>
</comment>